<dbReference type="AlphaFoldDB" id="A0A4Q9KTD5"/>
<accession>A0A4Q9KTD5</accession>
<gene>
    <name evidence="2" type="ORF">CWI37_1905p0010</name>
</gene>
<protein>
    <submittedName>
        <fullName evidence="2">Uncharacterized protein</fullName>
    </submittedName>
</protein>
<proteinExistence type="predicted"/>
<comment type="caution">
    <text evidence="2">The sequence shown here is derived from an EMBL/GenBank/DDBJ whole genome shotgun (WGS) entry which is preliminary data.</text>
</comment>
<feature type="compositionally biased region" description="Basic and acidic residues" evidence="1">
    <location>
        <begin position="60"/>
        <end position="83"/>
    </location>
</feature>
<dbReference type="VEuPathDB" id="MicrosporidiaDB:CWI37_1905p0010"/>
<organism evidence="2 3">
    <name type="scientific">Hamiltosporidium tvaerminnensis</name>
    <dbReference type="NCBI Taxonomy" id="1176355"/>
    <lineage>
        <taxon>Eukaryota</taxon>
        <taxon>Fungi</taxon>
        <taxon>Fungi incertae sedis</taxon>
        <taxon>Microsporidia</taxon>
        <taxon>Dubosqiidae</taxon>
        <taxon>Hamiltosporidium</taxon>
    </lineage>
</organism>
<feature type="compositionally biased region" description="Basic and acidic residues" evidence="1">
    <location>
        <begin position="1"/>
        <end position="20"/>
    </location>
</feature>
<evidence type="ECO:0000313" key="3">
    <source>
        <dbReference type="Proteomes" id="UP000292362"/>
    </source>
</evidence>
<evidence type="ECO:0000256" key="1">
    <source>
        <dbReference type="SAM" id="MobiDB-lite"/>
    </source>
</evidence>
<sequence>MENKENIENERIDNISKPDENATTAEPTRKNFINEGNEMKQKEDKKGIWSKIKGMVGKKKKDESGNGKKDETKNAIGNKETKQ</sequence>
<dbReference type="EMBL" id="PITJ01001905">
    <property type="protein sequence ID" value="TBT98102.1"/>
    <property type="molecule type" value="Genomic_DNA"/>
</dbReference>
<reference evidence="2 3" key="1">
    <citation type="submission" date="2017-12" db="EMBL/GenBank/DDBJ databases">
        <authorList>
            <person name="Pombert J.-F."/>
            <person name="Haag K.L."/>
            <person name="Ebert D."/>
        </authorList>
    </citation>
    <scope>NUCLEOTIDE SEQUENCE [LARGE SCALE GENOMIC DNA]</scope>
    <source>
        <strain evidence="2">FI-OER-3-3</strain>
    </source>
</reference>
<name>A0A4Q9KTD5_9MICR</name>
<feature type="compositionally biased region" description="Basic and acidic residues" evidence="1">
    <location>
        <begin position="37"/>
        <end position="47"/>
    </location>
</feature>
<feature type="region of interest" description="Disordered" evidence="1">
    <location>
        <begin position="1"/>
        <end position="83"/>
    </location>
</feature>
<dbReference type="Proteomes" id="UP000292362">
    <property type="component" value="Unassembled WGS sequence"/>
</dbReference>
<evidence type="ECO:0000313" key="2">
    <source>
        <dbReference type="EMBL" id="TBT98102.1"/>
    </source>
</evidence>